<dbReference type="Gene3D" id="3.40.50.1010">
    <property type="entry name" value="5'-nuclease"/>
    <property type="match status" value="1"/>
</dbReference>
<proteinExistence type="predicted"/>
<evidence type="ECO:0000259" key="1">
    <source>
        <dbReference type="Pfam" id="PF01850"/>
    </source>
</evidence>
<dbReference type="InterPro" id="IPR029060">
    <property type="entry name" value="PIN-like_dom_sf"/>
</dbReference>
<dbReference type="KEGG" id="aba:Acid345_0993"/>
<dbReference type="eggNOG" id="COG3744">
    <property type="taxonomic scope" value="Bacteria"/>
</dbReference>
<dbReference type="InterPro" id="IPR052919">
    <property type="entry name" value="TA_system_RNase"/>
</dbReference>
<evidence type="ECO:0000313" key="2">
    <source>
        <dbReference type="EMBL" id="ABF39996.1"/>
    </source>
</evidence>
<dbReference type="EMBL" id="CP000360">
    <property type="protein sequence ID" value="ABF39996.1"/>
    <property type="molecule type" value="Genomic_DNA"/>
</dbReference>
<reference evidence="2 3" key="1">
    <citation type="journal article" date="2009" name="Appl. Environ. Microbiol.">
        <title>Three genomes from the phylum Acidobacteria provide insight into the lifestyles of these microorganisms in soils.</title>
        <authorList>
            <person name="Ward N.L."/>
            <person name="Challacombe J.F."/>
            <person name="Janssen P.H."/>
            <person name="Henrissat B."/>
            <person name="Coutinho P.M."/>
            <person name="Wu M."/>
            <person name="Xie G."/>
            <person name="Haft D.H."/>
            <person name="Sait M."/>
            <person name="Badger J."/>
            <person name="Barabote R.D."/>
            <person name="Bradley B."/>
            <person name="Brettin T.S."/>
            <person name="Brinkac L.M."/>
            <person name="Bruce D."/>
            <person name="Creasy T."/>
            <person name="Daugherty S.C."/>
            <person name="Davidsen T.M."/>
            <person name="DeBoy R.T."/>
            <person name="Detter J.C."/>
            <person name="Dodson R.J."/>
            <person name="Durkin A.S."/>
            <person name="Ganapathy A."/>
            <person name="Gwinn-Giglio M."/>
            <person name="Han C.S."/>
            <person name="Khouri H."/>
            <person name="Kiss H."/>
            <person name="Kothari S.P."/>
            <person name="Madupu R."/>
            <person name="Nelson K.E."/>
            <person name="Nelson W.C."/>
            <person name="Paulsen I."/>
            <person name="Penn K."/>
            <person name="Ren Q."/>
            <person name="Rosovitz M.J."/>
            <person name="Selengut J.D."/>
            <person name="Shrivastava S."/>
            <person name="Sullivan S.A."/>
            <person name="Tapia R."/>
            <person name="Thompson L.S."/>
            <person name="Watkins K.L."/>
            <person name="Yang Q."/>
            <person name="Yu C."/>
            <person name="Zafar N."/>
            <person name="Zhou L."/>
            <person name="Kuske C.R."/>
        </authorList>
    </citation>
    <scope>NUCLEOTIDE SEQUENCE [LARGE SCALE GENOMIC DNA]</scope>
    <source>
        <strain evidence="2 3">Ellin345</strain>
    </source>
</reference>
<dbReference type="STRING" id="204669.Acid345_0993"/>
<dbReference type="HOGENOM" id="CLU_129890_0_1_0"/>
<dbReference type="PANTHER" id="PTHR36173:SF2">
    <property type="entry name" value="RIBONUCLEASE VAPC16"/>
    <property type="match status" value="1"/>
</dbReference>
<dbReference type="InterPro" id="IPR041705">
    <property type="entry name" value="PIN_Sll0205"/>
</dbReference>
<evidence type="ECO:0000313" key="3">
    <source>
        <dbReference type="Proteomes" id="UP000002432"/>
    </source>
</evidence>
<dbReference type="Pfam" id="PF01850">
    <property type="entry name" value="PIN"/>
    <property type="match status" value="1"/>
</dbReference>
<sequence length="128" mass="14230">MKLLLDSHLLIWATSDAKRISLAGRKLINDPANELYFSAASIWELAIKSSLKHPSITFDVASLRRTLLANEYNELPVTADHGLEVAALPRIHKDPFDRLLVAQARVEGMTLVTVDRELAKYPASINPV</sequence>
<name>Q1IT04_KORVE</name>
<dbReference type="Proteomes" id="UP000002432">
    <property type="component" value="Chromosome"/>
</dbReference>
<dbReference type="PANTHER" id="PTHR36173">
    <property type="entry name" value="RIBONUCLEASE VAPC16-RELATED"/>
    <property type="match status" value="1"/>
</dbReference>
<dbReference type="RefSeq" id="WP_011521798.1">
    <property type="nucleotide sequence ID" value="NC_008009.1"/>
</dbReference>
<dbReference type="AlphaFoldDB" id="Q1IT04"/>
<dbReference type="CDD" id="cd09872">
    <property type="entry name" value="PIN_Sll0205-like"/>
    <property type="match status" value="1"/>
</dbReference>
<keyword evidence="3" id="KW-1185">Reference proteome</keyword>
<dbReference type="SUPFAM" id="SSF88723">
    <property type="entry name" value="PIN domain-like"/>
    <property type="match status" value="1"/>
</dbReference>
<accession>Q1IT04</accession>
<feature type="domain" description="PIN" evidence="1">
    <location>
        <begin position="4"/>
        <end position="122"/>
    </location>
</feature>
<dbReference type="OrthoDB" id="9798990at2"/>
<protein>
    <submittedName>
        <fullName evidence="2">PilT protein-like protein</fullName>
    </submittedName>
</protein>
<gene>
    <name evidence="2" type="ordered locus">Acid345_0993</name>
</gene>
<dbReference type="EnsemblBacteria" id="ABF39996">
    <property type="protein sequence ID" value="ABF39996"/>
    <property type="gene ID" value="Acid345_0993"/>
</dbReference>
<organism evidence="2 3">
    <name type="scientific">Koribacter versatilis (strain Ellin345)</name>
    <dbReference type="NCBI Taxonomy" id="204669"/>
    <lineage>
        <taxon>Bacteria</taxon>
        <taxon>Pseudomonadati</taxon>
        <taxon>Acidobacteriota</taxon>
        <taxon>Terriglobia</taxon>
        <taxon>Terriglobales</taxon>
        <taxon>Candidatus Korobacteraceae</taxon>
        <taxon>Candidatus Korobacter</taxon>
    </lineage>
</organism>
<dbReference type="InterPro" id="IPR002716">
    <property type="entry name" value="PIN_dom"/>
</dbReference>